<dbReference type="Pfam" id="PF16344">
    <property type="entry name" value="FecR_C"/>
    <property type="match status" value="1"/>
</dbReference>
<dbReference type="Gene3D" id="2.60.120.1440">
    <property type="match status" value="1"/>
</dbReference>
<evidence type="ECO:0000313" key="4">
    <source>
        <dbReference type="EMBL" id="MBS0031882.1"/>
    </source>
</evidence>
<feature type="transmembrane region" description="Helical" evidence="1">
    <location>
        <begin position="89"/>
        <end position="108"/>
    </location>
</feature>
<dbReference type="Pfam" id="PF04773">
    <property type="entry name" value="FecR"/>
    <property type="match status" value="1"/>
</dbReference>
<dbReference type="InterPro" id="IPR012373">
    <property type="entry name" value="Ferrdict_sens_TM"/>
</dbReference>
<dbReference type="Proteomes" id="UP000676386">
    <property type="component" value="Unassembled WGS sequence"/>
</dbReference>
<keyword evidence="1" id="KW-0472">Membrane</keyword>
<evidence type="ECO:0000259" key="2">
    <source>
        <dbReference type="Pfam" id="PF04773"/>
    </source>
</evidence>
<dbReference type="RefSeq" id="WP_211977042.1">
    <property type="nucleotide sequence ID" value="NZ_CBFHAM010000047.1"/>
</dbReference>
<evidence type="ECO:0000259" key="3">
    <source>
        <dbReference type="Pfam" id="PF16344"/>
    </source>
</evidence>
<feature type="domain" description="Protein FecR C-terminal" evidence="3">
    <location>
        <begin position="253"/>
        <end position="320"/>
    </location>
</feature>
<gene>
    <name evidence="4" type="ORF">KE626_31410</name>
</gene>
<dbReference type="InterPro" id="IPR032508">
    <property type="entry name" value="FecR_C"/>
</dbReference>
<keyword evidence="5" id="KW-1185">Reference proteome</keyword>
<dbReference type="PANTHER" id="PTHR30273:SF2">
    <property type="entry name" value="PROTEIN FECR"/>
    <property type="match status" value="1"/>
</dbReference>
<organism evidence="4 5">
    <name type="scientific">Chitinophaga hostae</name>
    <dbReference type="NCBI Taxonomy" id="2831022"/>
    <lineage>
        <taxon>Bacteria</taxon>
        <taxon>Pseudomonadati</taxon>
        <taxon>Bacteroidota</taxon>
        <taxon>Chitinophagia</taxon>
        <taxon>Chitinophagales</taxon>
        <taxon>Chitinophagaceae</taxon>
        <taxon>Chitinophaga</taxon>
    </lineage>
</organism>
<name>A0ABS5J9J1_9BACT</name>
<dbReference type="PANTHER" id="PTHR30273">
    <property type="entry name" value="PERIPLASMIC SIGNAL SENSOR AND SIGMA FACTOR ACTIVATOR FECR-RELATED"/>
    <property type="match status" value="1"/>
</dbReference>
<proteinExistence type="predicted"/>
<sequence length="326" mass="35270">MKSPGHIQVDDELLAKYLSGEASPEEAMAVDDWADASGSNRALFDQAMKLWEQTSPGNTWQLPDKLAVLAAIRKTQKPVKIVSVNRGRWSAAAAVLLLLTAAGFYGLLHKTVAPPAPLWVTRQADKAELHDTLPDHSLVSLNNSAAIKYVSGFAGNTRTVYLTGNGSFDVTSDPGKPFIVNAGDIAIKVLGTVFKVQQDSSAITVAVTSGAVNMYRNSSNLTVKAGETGIYDRHLQQFRMAVADSIAQHGKSFNFTNASLKSIAAELEKAYGITVVFKNKRLETCTMSSAFDNKSIEFIFEVISITLNVQYRIEKDTVYISGSGCN</sequence>
<dbReference type="PIRSF" id="PIRSF018266">
    <property type="entry name" value="FecR"/>
    <property type="match status" value="1"/>
</dbReference>
<keyword evidence="1" id="KW-0812">Transmembrane</keyword>
<keyword evidence="1" id="KW-1133">Transmembrane helix</keyword>
<feature type="domain" description="FecR protein" evidence="2">
    <location>
        <begin position="127"/>
        <end position="213"/>
    </location>
</feature>
<dbReference type="InterPro" id="IPR006860">
    <property type="entry name" value="FecR"/>
</dbReference>
<reference evidence="4 5" key="1">
    <citation type="submission" date="2021-04" db="EMBL/GenBank/DDBJ databases">
        <title>Chitinophaga sp. nov., isolated from the rhizosphere soil.</title>
        <authorList>
            <person name="He S."/>
        </authorList>
    </citation>
    <scope>NUCLEOTIDE SEQUENCE [LARGE SCALE GENOMIC DNA]</scope>
    <source>
        <strain evidence="4 5">2R12</strain>
    </source>
</reference>
<comment type="caution">
    <text evidence="4">The sequence shown here is derived from an EMBL/GenBank/DDBJ whole genome shotgun (WGS) entry which is preliminary data.</text>
</comment>
<dbReference type="Gene3D" id="3.55.50.30">
    <property type="match status" value="1"/>
</dbReference>
<dbReference type="EMBL" id="JAGTXB010000026">
    <property type="protein sequence ID" value="MBS0031882.1"/>
    <property type="molecule type" value="Genomic_DNA"/>
</dbReference>
<evidence type="ECO:0000313" key="5">
    <source>
        <dbReference type="Proteomes" id="UP000676386"/>
    </source>
</evidence>
<accession>A0ABS5J9J1</accession>
<protein>
    <submittedName>
        <fullName evidence="4">DUF4974 domain-containing protein</fullName>
    </submittedName>
</protein>
<evidence type="ECO:0000256" key="1">
    <source>
        <dbReference type="SAM" id="Phobius"/>
    </source>
</evidence>